<organism evidence="9 10">
    <name type="scientific">Microctonus aethiopoides</name>
    <dbReference type="NCBI Taxonomy" id="144406"/>
    <lineage>
        <taxon>Eukaryota</taxon>
        <taxon>Metazoa</taxon>
        <taxon>Ecdysozoa</taxon>
        <taxon>Arthropoda</taxon>
        <taxon>Hexapoda</taxon>
        <taxon>Insecta</taxon>
        <taxon>Pterygota</taxon>
        <taxon>Neoptera</taxon>
        <taxon>Endopterygota</taxon>
        <taxon>Hymenoptera</taxon>
        <taxon>Apocrita</taxon>
        <taxon>Ichneumonoidea</taxon>
        <taxon>Braconidae</taxon>
        <taxon>Euphorinae</taxon>
        <taxon>Microctonus</taxon>
    </lineage>
</organism>
<dbReference type="GO" id="GO:0005524">
    <property type="term" value="F:ATP binding"/>
    <property type="evidence" value="ECO:0007669"/>
    <property type="project" value="UniProtKB-KW"/>
</dbReference>
<dbReference type="PANTHER" id="PTHR13140">
    <property type="entry name" value="MYOSIN"/>
    <property type="match status" value="1"/>
</dbReference>
<dbReference type="Gene3D" id="1.20.58.530">
    <property type="match status" value="1"/>
</dbReference>
<dbReference type="InterPro" id="IPR001609">
    <property type="entry name" value="Myosin_head_motor_dom-like"/>
</dbReference>
<feature type="compositionally biased region" description="Acidic residues" evidence="7">
    <location>
        <begin position="774"/>
        <end position="802"/>
    </location>
</feature>
<evidence type="ECO:0000256" key="7">
    <source>
        <dbReference type="SAM" id="MobiDB-lite"/>
    </source>
</evidence>
<dbReference type="GO" id="GO:0016459">
    <property type="term" value="C:myosin complex"/>
    <property type="evidence" value="ECO:0007669"/>
    <property type="project" value="UniProtKB-KW"/>
</dbReference>
<dbReference type="SUPFAM" id="SSF52540">
    <property type="entry name" value="P-loop containing nucleoside triphosphate hydrolases"/>
    <property type="match status" value="1"/>
</dbReference>
<keyword evidence="1" id="KW-0547">Nucleotide-binding</keyword>
<dbReference type="GO" id="GO:0000146">
    <property type="term" value="F:microfilament motor activity"/>
    <property type="evidence" value="ECO:0007669"/>
    <property type="project" value="TreeGrafter"/>
</dbReference>
<dbReference type="PROSITE" id="PS51456">
    <property type="entry name" value="MYOSIN_MOTOR"/>
    <property type="match status" value="1"/>
</dbReference>
<comment type="similarity">
    <text evidence="6">Belongs to the TRAFAC class myosin-kinesin ATPase superfamily. Myosin family.</text>
</comment>
<gene>
    <name evidence="9" type="ORF">PV328_008727</name>
</gene>
<dbReference type="Gene3D" id="1.20.120.720">
    <property type="entry name" value="Myosin VI head, motor domain, U50 subdomain"/>
    <property type="match status" value="1"/>
</dbReference>
<comment type="caution">
    <text evidence="9">The sequence shown here is derived from an EMBL/GenBank/DDBJ whole genome shotgun (WGS) entry which is preliminary data.</text>
</comment>
<dbReference type="GO" id="GO:0005737">
    <property type="term" value="C:cytoplasm"/>
    <property type="evidence" value="ECO:0007669"/>
    <property type="project" value="TreeGrafter"/>
</dbReference>
<dbReference type="GO" id="GO:0016020">
    <property type="term" value="C:membrane"/>
    <property type="evidence" value="ECO:0007669"/>
    <property type="project" value="TreeGrafter"/>
</dbReference>
<protein>
    <recommendedName>
        <fullName evidence="8">Myosin motor domain-containing protein</fullName>
    </recommendedName>
</protein>
<dbReference type="EMBL" id="JAQQBS010000003">
    <property type="protein sequence ID" value="KAK0170951.1"/>
    <property type="molecule type" value="Genomic_DNA"/>
</dbReference>
<reference evidence="9" key="2">
    <citation type="submission" date="2023-03" db="EMBL/GenBank/DDBJ databases">
        <authorList>
            <person name="Inwood S.N."/>
            <person name="Skelly J.G."/>
            <person name="Guhlin J."/>
            <person name="Harrop T.W.R."/>
            <person name="Goldson S.G."/>
            <person name="Dearden P.K."/>
        </authorList>
    </citation>
    <scope>NUCLEOTIDE SEQUENCE</scope>
    <source>
        <strain evidence="9">Irish</strain>
        <tissue evidence="9">Whole body</tissue>
    </source>
</reference>
<dbReference type="InterPro" id="IPR036961">
    <property type="entry name" value="Kinesin_motor_dom_sf"/>
</dbReference>
<evidence type="ECO:0000256" key="2">
    <source>
        <dbReference type="ARBA" id="ARBA00022840"/>
    </source>
</evidence>
<reference evidence="9" key="1">
    <citation type="journal article" date="2023" name="bioRxiv">
        <title>Scaffold-level genome assemblies of two parasitoid biocontrol wasps reveal the parthenogenesis mechanism and an associated novel virus.</title>
        <authorList>
            <person name="Inwood S."/>
            <person name="Skelly J."/>
            <person name="Guhlin J."/>
            <person name="Harrop T."/>
            <person name="Goldson S."/>
            <person name="Dearden P."/>
        </authorList>
    </citation>
    <scope>NUCLEOTIDE SEQUENCE</scope>
    <source>
        <strain evidence="9">Irish</strain>
        <tissue evidence="9">Whole body</tissue>
    </source>
</reference>
<dbReference type="PRINTS" id="PR00193">
    <property type="entry name" value="MYOSINHEAVY"/>
</dbReference>
<dbReference type="Pfam" id="PF00063">
    <property type="entry name" value="Myosin_head"/>
    <property type="match status" value="1"/>
</dbReference>
<keyword evidence="5 6" id="KW-0009">Actin-binding</keyword>
<dbReference type="InterPro" id="IPR027417">
    <property type="entry name" value="P-loop_NTPase"/>
</dbReference>
<evidence type="ECO:0000259" key="8">
    <source>
        <dbReference type="PROSITE" id="PS51456"/>
    </source>
</evidence>
<dbReference type="Gene3D" id="3.40.850.10">
    <property type="entry name" value="Kinesin motor domain"/>
    <property type="match status" value="1"/>
</dbReference>
<keyword evidence="10" id="KW-1185">Reference proteome</keyword>
<accession>A0AA39KRJ3</accession>
<dbReference type="PANTHER" id="PTHR13140:SF706">
    <property type="entry name" value="DILUTE CLASS UNCONVENTIONAL MYOSIN, ISOFORM C"/>
    <property type="match status" value="1"/>
</dbReference>
<evidence type="ECO:0000256" key="4">
    <source>
        <dbReference type="ARBA" id="ARBA00023175"/>
    </source>
</evidence>
<feature type="region of interest" description="Disordered" evidence="7">
    <location>
        <begin position="767"/>
        <end position="802"/>
    </location>
</feature>
<evidence type="ECO:0000256" key="6">
    <source>
        <dbReference type="PROSITE-ProRule" id="PRU00782"/>
    </source>
</evidence>
<sequence length="802" mass="93579">MAEYDDIDIMEDEFGTNNMLECIVQRSLNGDRYTWVGPILLYVINYDNPDHIDDESLEEMETYASLMEQDSIEIGSSSRPCIENFVDRTKYRMTEGISKRNQTIIIMGEADTDTLHNFQEINNYLLSDDDSDTDLNLRQIESSVSLISTLSCALRSQSSHKGQSLRSVQFFKYFFHGGTVYGVSLNAFLLEPTRVTCKKDNFAIFYQMVHGMSDEELLELRLSRDTSYAILEYEFKGFNESHYTMLHTKMVENMTNFGITENDRKEAFKILALILHMGNIKFITNINECSIDFNDKESKIAVKNICHLLSITKNEFVKLFKYSSIKSVKVKGKIFSARNFCLSQLYGMMTNMYELLFDWIVTKINEFFTSKTDNKCETWLGVLHVSGFQYGTERNMEEFCTNYAAERMHLYFKEKYLEPEWKDYIDEGLIEQPKFLNTCDTKNVLKIIEKTIMVAFDNICSTAILPTSEHMMEKLLDGPNTPKQLIKTGQDKFLINHYAYPVQYSCSDMMCKNIGKLPNNLMTLIQSKCKNRLLQSLVTNLKDNASQSNDSDRCTTLSKLKNNLDNLLEELAVTDSYYLRCFKLERDEDAIVVVDLYNNYELKNELTVQFLFSEIYNAIKLAKKGYLVKMTHEEYNNRYIFREPGVDDIKYDLAQDIFACDKIHKLHRFVGPNIIFLSEQCFFKHEFYRRMYRSIVLKRRIVPTFDQRKKKWLAVSSENGDRAVRSDADESSEVSNRDWDRFCSDRPPIPKIENCVSCLEMGDGDVANVNAYDDRDDEEDEDEEDEEEEDEEEEDDDYNDDD</sequence>
<dbReference type="AlphaFoldDB" id="A0AA39KRJ3"/>
<evidence type="ECO:0000313" key="10">
    <source>
        <dbReference type="Proteomes" id="UP001168990"/>
    </source>
</evidence>
<name>A0AA39KRJ3_9HYME</name>
<dbReference type="Proteomes" id="UP001168990">
    <property type="component" value="Unassembled WGS sequence"/>
</dbReference>
<keyword evidence="2" id="KW-0067">ATP-binding</keyword>
<evidence type="ECO:0000256" key="1">
    <source>
        <dbReference type="ARBA" id="ARBA00022741"/>
    </source>
</evidence>
<keyword evidence="3 6" id="KW-0518">Myosin</keyword>
<proteinExistence type="inferred from homology"/>
<evidence type="ECO:0000313" key="9">
    <source>
        <dbReference type="EMBL" id="KAK0170951.1"/>
    </source>
</evidence>
<evidence type="ECO:0000256" key="3">
    <source>
        <dbReference type="ARBA" id="ARBA00023123"/>
    </source>
</evidence>
<comment type="caution">
    <text evidence="6">Lacks conserved residue(s) required for the propagation of feature annotation.</text>
</comment>
<dbReference type="Gene3D" id="1.10.10.820">
    <property type="match status" value="1"/>
</dbReference>
<feature type="domain" description="Myosin motor" evidence="8">
    <location>
        <begin position="1"/>
        <end position="690"/>
    </location>
</feature>
<keyword evidence="4" id="KW-0505">Motor protein</keyword>
<evidence type="ECO:0000256" key="5">
    <source>
        <dbReference type="ARBA" id="ARBA00023203"/>
    </source>
</evidence>
<dbReference type="SMART" id="SM00242">
    <property type="entry name" value="MYSc"/>
    <property type="match status" value="1"/>
</dbReference>
<dbReference type="GO" id="GO:0007015">
    <property type="term" value="P:actin filament organization"/>
    <property type="evidence" value="ECO:0007669"/>
    <property type="project" value="TreeGrafter"/>
</dbReference>
<dbReference type="GO" id="GO:0051015">
    <property type="term" value="F:actin filament binding"/>
    <property type="evidence" value="ECO:0007669"/>
    <property type="project" value="TreeGrafter"/>
</dbReference>